<evidence type="ECO:0000313" key="3">
    <source>
        <dbReference type="Proteomes" id="UP000008898"/>
    </source>
</evidence>
<dbReference type="STRING" id="63186.ZOBELLIA_414"/>
<dbReference type="AlphaFoldDB" id="G0L9C9"/>
<proteinExistence type="predicted"/>
<feature type="transmembrane region" description="Helical" evidence="1">
    <location>
        <begin position="101"/>
        <end position="129"/>
    </location>
</feature>
<reference evidence="2 3" key="2">
    <citation type="journal article" date="2012" name="Environ. Microbiol.">
        <title>Characterization of the first alginolytic operons in a marine bacterium: from their emergence in marine Flavobacteriia to their independent transfers to marine Proteobacteria and human gut Bacteroides.</title>
        <authorList>
            <person name="Thomas F."/>
            <person name="Barbeyron T."/>
            <person name="Tonon T."/>
            <person name="Genicot S."/>
            <person name="Czjzek M."/>
            <person name="Michel G."/>
        </authorList>
    </citation>
    <scope>NUCLEOTIDE SEQUENCE [LARGE SCALE GENOMIC DNA]</scope>
    <source>
        <strain evidence="3">DSM 12802 / CCUG 47099 / CIP 106680 / NCIMB 13871 / Dsij</strain>
    </source>
</reference>
<sequence length="338" mass="37925">MNLFYWDKVDALIIAIMTFSSIVFGVAYYFILKSLFKLKAKHVWPLFALPLVLMTLTVLYDPGYAPTAIWIDCAILLFLIIVAPIYGILKNKVQLSTVAWLLTVGAIVPISIMAGPYGLIASIVLILVLSTLTPSKSDTFYDLQTLLPSSKIRSMAMGLVEVSGKTVMLKPLISKIKKVPCIGYIYKIDVIRTDKKGRIRYDNILTETQCNTFQITDDTGTVTIKGGDISLLDLPESEHSYESKGRRYQQFLLKEGMDVLLIGKATNKGGQVFIEKDTTKNVFAIAPLDYVYQYNQSTPLYHSFIRHFIFLIAIISIVLLCNINIDGEKIVISFFSLF</sequence>
<keyword evidence="1" id="KW-0812">Transmembrane</keyword>
<dbReference type="HOGENOM" id="CLU_055971_0_0_10"/>
<feature type="transmembrane region" description="Helical" evidence="1">
    <location>
        <begin position="12"/>
        <end position="31"/>
    </location>
</feature>
<accession>G0L9C9</accession>
<keyword evidence="1" id="KW-0472">Membrane</keyword>
<feature type="transmembrane region" description="Helical" evidence="1">
    <location>
        <begin position="68"/>
        <end position="89"/>
    </location>
</feature>
<keyword evidence="1" id="KW-1133">Transmembrane helix</keyword>
<feature type="transmembrane region" description="Helical" evidence="1">
    <location>
        <begin position="304"/>
        <end position="325"/>
    </location>
</feature>
<gene>
    <name evidence="2" type="ordered locus">zobellia_414</name>
</gene>
<organism evidence="2 3">
    <name type="scientific">Zobellia galactanivorans (strain DSM 12802 / CCUG 47099 / CIP 106680 / NCIMB 13871 / Dsij)</name>
    <dbReference type="NCBI Taxonomy" id="63186"/>
    <lineage>
        <taxon>Bacteria</taxon>
        <taxon>Pseudomonadati</taxon>
        <taxon>Bacteroidota</taxon>
        <taxon>Flavobacteriia</taxon>
        <taxon>Flavobacteriales</taxon>
        <taxon>Flavobacteriaceae</taxon>
        <taxon>Zobellia</taxon>
    </lineage>
</organism>
<evidence type="ECO:0000313" key="2">
    <source>
        <dbReference type="EMBL" id="CAZ94487.1"/>
    </source>
</evidence>
<dbReference type="Proteomes" id="UP000008898">
    <property type="component" value="Chromosome"/>
</dbReference>
<dbReference type="EMBL" id="FP476056">
    <property type="protein sequence ID" value="CAZ94487.1"/>
    <property type="molecule type" value="Genomic_DNA"/>
</dbReference>
<feature type="transmembrane region" description="Helical" evidence="1">
    <location>
        <begin position="43"/>
        <end position="62"/>
    </location>
</feature>
<dbReference type="RefSeq" id="WP_013991800.1">
    <property type="nucleotide sequence ID" value="NC_015844.1"/>
</dbReference>
<name>G0L9C9_ZOBGA</name>
<dbReference type="OrthoDB" id="5386209at2"/>
<dbReference type="KEGG" id="zga:ZOBELLIA_414"/>
<reference evidence="3" key="1">
    <citation type="submission" date="2009-07" db="EMBL/GenBank/DDBJ databases">
        <title>Complete genome sequence of Zobellia galactanivorans Dsij.</title>
        <authorList>
            <consortium name="Genoscope - CEA"/>
        </authorList>
    </citation>
    <scope>NUCLEOTIDE SEQUENCE [LARGE SCALE GENOMIC DNA]</scope>
    <source>
        <strain evidence="3">DSM 12802 / CCUG 47099 / CIP 106680 / NCIMB 13871 / Dsij</strain>
    </source>
</reference>
<keyword evidence="3" id="KW-1185">Reference proteome</keyword>
<evidence type="ECO:0000256" key="1">
    <source>
        <dbReference type="SAM" id="Phobius"/>
    </source>
</evidence>
<protein>
    <submittedName>
        <fullName evidence="2">Conserved hypothetical membrane protein</fullName>
    </submittedName>
</protein>